<evidence type="ECO:0000313" key="8">
    <source>
        <dbReference type="Proteomes" id="UP000254343"/>
    </source>
</evidence>
<feature type="transmembrane region" description="Helical" evidence="5">
    <location>
        <begin position="438"/>
        <end position="457"/>
    </location>
</feature>
<feature type="transmembrane region" description="Helical" evidence="5">
    <location>
        <begin position="172"/>
        <end position="194"/>
    </location>
</feature>
<gene>
    <name evidence="7" type="primary">hsrA</name>
    <name evidence="7" type="ORF">NCTC12722_02547</name>
</gene>
<feature type="transmembrane region" description="Helical" evidence="5">
    <location>
        <begin position="113"/>
        <end position="133"/>
    </location>
</feature>
<dbReference type="EMBL" id="UIGB01000001">
    <property type="protein sequence ID" value="SUU85336.1"/>
    <property type="molecule type" value="Genomic_DNA"/>
</dbReference>
<feature type="transmembrane region" description="Helical" evidence="5">
    <location>
        <begin position="139"/>
        <end position="160"/>
    </location>
</feature>
<dbReference type="GO" id="GO:0005886">
    <property type="term" value="C:plasma membrane"/>
    <property type="evidence" value="ECO:0007669"/>
    <property type="project" value="TreeGrafter"/>
</dbReference>
<dbReference type="InterPro" id="IPR036259">
    <property type="entry name" value="MFS_trans_sf"/>
</dbReference>
<evidence type="ECO:0000313" key="7">
    <source>
        <dbReference type="EMBL" id="SUU85336.1"/>
    </source>
</evidence>
<evidence type="ECO:0000259" key="6">
    <source>
        <dbReference type="PROSITE" id="PS50850"/>
    </source>
</evidence>
<dbReference type="PANTHER" id="PTHR23501">
    <property type="entry name" value="MAJOR FACILITATOR SUPERFAMILY"/>
    <property type="match status" value="1"/>
</dbReference>
<evidence type="ECO:0000256" key="5">
    <source>
        <dbReference type="SAM" id="Phobius"/>
    </source>
</evidence>
<feature type="transmembrane region" description="Helical" evidence="5">
    <location>
        <begin position="301"/>
        <end position="322"/>
    </location>
</feature>
<feature type="transmembrane region" description="Helical" evidence="5">
    <location>
        <begin position="392"/>
        <end position="417"/>
    </location>
</feature>
<evidence type="ECO:0000256" key="1">
    <source>
        <dbReference type="ARBA" id="ARBA00004141"/>
    </source>
</evidence>
<proteinExistence type="predicted"/>
<dbReference type="CDD" id="cd17503">
    <property type="entry name" value="MFS_LmrB_MDR_like"/>
    <property type="match status" value="1"/>
</dbReference>
<organism evidence="7 8">
    <name type="scientific">Afipia felis</name>
    <name type="common">Cat scratch disease bacillus</name>
    <dbReference type="NCBI Taxonomy" id="1035"/>
    <lineage>
        <taxon>Bacteria</taxon>
        <taxon>Pseudomonadati</taxon>
        <taxon>Pseudomonadota</taxon>
        <taxon>Alphaproteobacteria</taxon>
        <taxon>Hyphomicrobiales</taxon>
        <taxon>Nitrobacteraceae</taxon>
        <taxon>Afipia</taxon>
    </lineage>
</organism>
<sequence length="528" mass="56017">MRGNGCGHSELTGRTALTCGTGYFLHQPGFADPPAIATNLQMQKERLIPLIVACALFMENMDSTVIATSLPAIATDIGTNPLALKVAITSYLLSLAVFIPGSGWMADRFGARNVFASAIAVFMLGSIGCALSGSLTDFVFARILQGMGGAMMMPVGRLVLLRTIDKSALVNAMAWVTVPALLGPVIGPPLGGFITTYFSWHWIFLINIPIGFLGIYLAIRFIDPIRSINPERFDLVGLLLAGLAVAGLAFGLSVAGLNLLPWQLVVGLIAGGIVSGLFYIRHARRTASPVLDFSLLQLPTLRASLGGGFLFRMGIGALPFLLPLLMQLGFGLSPFQSGMVTFASAIGAMGMKTFAARIIRTFGFRPVILFNVFVASASLAACALFTPATPLLLIMIILIVGGFFRSLQFTAINTLAYAEVEPPQMSRATTLASVNQQLAISAGVAVGAFAVEATVRFRQAAELSAADFWPAFVVVSLISLSSFWSFYRLPTNAGYQISGQKVEAMEGPKAADTAANETTAEVRDQRLG</sequence>
<dbReference type="InterPro" id="IPR011701">
    <property type="entry name" value="MFS"/>
</dbReference>
<feature type="transmembrane region" description="Helical" evidence="5">
    <location>
        <begin position="47"/>
        <end position="70"/>
    </location>
</feature>
<feature type="domain" description="Major facilitator superfamily (MFS) profile" evidence="6">
    <location>
        <begin position="48"/>
        <end position="494"/>
    </location>
</feature>
<evidence type="ECO:0000256" key="2">
    <source>
        <dbReference type="ARBA" id="ARBA00022692"/>
    </source>
</evidence>
<keyword evidence="4 5" id="KW-0472">Membrane</keyword>
<feature type="transmembrane region" description="Helical" evidence="5">
    <location>
        <begin position="260"/>
        <end position="280"/>
    </location>
</feature>
<reference evidence="7 8" key="1">
    <citation type="submission" date="2018-06" db="EMBL/GenBank/DDBJ databases">
        <authorList>
            <consortium name="Pathogen Informatics"/>
            <person name="Doyle S."/>
        </authorList>
    </citation>
    <scope>NUCLEOTIDE SEQUENCE [LARGE SCALE GENOMIC DNA]</scope>
    <source>
        <strain evidence="7 8">NCTC12722</strain>
    </source>
</reference>
<evidence type="ECO:0000256" key="4">
    <source>
        <dbReference type="ARBA" id="ARBA00023136"/>
    </source>
</evidence>
<dbReference type="Gene3D" id="1.20.1250.20">
    <property type="entry name" value="MFS general substrate transporter like domains"/>
    <property type="match status" value="2"/>
</dbReference>
<dbReference type="PANTHER" id="PTHR23501:SF1">
    <property type="entry name" value="TRANSPORT PROTEIN HSRA-RELATED"/>
    <property type="match status" value="1"/>
</dbReference>
<name>A0A380W8X4_AFIFE</name>
<protein>
    <submittedName>
        <fullName evidence="7">High-copy suppressor of rspA</fullName>
    </submittedName>
</protein>
<dbReference type="Pfam" id="PF07690">
    <property type="entry name" value="MFS_1"/>
    <property type="match status" value="2"/>
</dbReference>
<comment type="subcellular location">
    <subcellularLocation>
        <location evidence="1">Membrane</location>
        <topology evidence="1">Multi-pass membrane protein</topology>
    </subcellularLocation>
</comment>
<dbReference type="GO" id="GO:0022857">
    <property type="term" value="F:transmembrane transporter activity"/>
    <property type="evidence" value="ECO:0007669"/>
    <property type="project" value="InterPro"/>
</dbReference>
<feature type="transmembrane region" description="Helical" evidence="5">
    <location>
        <begin position="334"/>
        <end position="355"/>
    </location>
</feature>
<dbReference type="SUPFAM" id="SSF103473">
    <property type="entry name" value="MFS general substrate transporter"/>
    <property type="match status" value="1"/>
</dbReference>
<evidence type="ECO:0000256" key="3">
    <source>
        <dbReference type="ARBA" id="ARBA00022989"/>
    </source>
</evidence>
<accession>A0A380W8X4</accession>
<feature type="transmembrane region" description="Helical" evidence="5">
    <location>
        <begin position="469"/>
        <end position="487"/>
    </location>
</feature>
<feature type="transmembrane region" description="Helical" evidence="5">
    <location>
        <begin position="82"/>
        <end position="101"/>
    </location>
</feature>
<dbReference type="Proteomes" id="UP000254343">
    <property type="component" value="Unassembled WGS sequence"/>
</dbReference>
<feature type="transmembrane region" description="Helical" evidence="5">
    <location>
        <begin position="233"/>
        <end position="254"/>
    </location>
</feature>
<dbReference type="AlphaFoldDB" id="A0A380W8X4"/>
<keyword evidence="3 5" id="KW-1133">Transmembrane helix</keyword>
<feature type="transmembrane region" description="Helical" evidence="5">
    <location>
        <begin position="367"/>
        <end position="386"/>
    </location>
</feature>
<dbReference type="InterPro" id="IPR020846">
    <property type="entry name" value="MFS_dom"/>
</dbReference>
<feature type="transmembrane region" description="Helical" evidence="5">
    <location>
        <begin position="200"/>
        <end position="221"/>
    </location>
</feature>
<keyword evidence="2 5" id="KW-0812">Transmembrane</keyword>
<dbReference type="PROSITE" id="PS50850">
    <property type="entry name" value="MFS"/>
    <property type="match status" value="1"/>
</dbReference>